<dbReference type="InterPro" id="IPR002797">
    <property type="entry name" value="Polysacc_synth"/>
</dbReference>
<comment type="subcellular location">
    <subcellularLocation>
        <location evidence="1">Cell membrane</location>
        <topology evidence="1">Multi-pass membrane protein</topology>
    </subcellularLocation>
</comment>
<dbReference type="AlphaFoldDB" id="A0A921JZQ2"/>
<evidence type="ECO:0000256" key="3">
    <source>
        <dbReference type="ARBA" id="ARBA00022692"/>
    </source>
</evidence>
<feature type="transmembrane region" description="Helical" evidence="6">
    <location>
        <begin position="339"/>
        <end position="356"/>
    </location>
</feature>
<feature type="transmembrane region" description="Helical" evidence="6">
    <location>
        <begin position="477"/>
        <end position="497"/>
    </location>
</feature>
<sequence length="512" mass="57973">MKSNRLKYAMLNSTILTLIQIMTIVLKFITQTVFIRVLGREFLGLNGLFTNILSVLSFAELGVGTSIVFSLYRPLAEKNYKQIAALMNLFKKAYTFIGVTVGILGCALLPFLHVLIKNFDQLNGVYGYFLLYLANSVISYFFTYKRSLLIADQHEYVSMLNTFFFMIFQVALQVVFLFLNHSYSIYLWIAIICTFLSNLAISHQVNRKYPYLKEMSAEQVSKKTKKSIGANVIGMIGSRIGSIVVRSTDNLLLSAFMGIGIVGIYSNYLLIVNSVSGVLNKLVSSVTASIGNLIVEKNNERSYQVYKEHFMINLFVVSFSAGCLLVSLNPFIKAWAGKSYVLVSSITLVIVLNYFIDQLRQTNITFISAYGFFVPNGKKSVVEAVVNFVLSLTLLRVFDLGIEGVLLGTVITNISLNSWWEPLLLFRKGFNNSRQFLKFYFSFYFGNSLLMLLLIAFVSSVIMYFNKLLVLPNLLTAVLNSVLMVILLAILVLLIYWKNETFQELKKLIIRR</sequence>
<evidence type="ECO:0000313" key="7">
    <source>
        <dbReference type="EMBL" id="HJE96006.1"/>
    </source>
</evidence>
<keyword evidence="3 6" id="KW-0812">Transmembrane</keyword>
<proteinExistence type="predicted"/>
<name>A0A921JZQ2_9LACO</name>
<dbReference type="Proteomes" id="UP000707535">
    <property type="component" value="Unassembled WGS sequence"/>
</dbReference>
<evidence type="ECO:0000313" key="8">
    <source>
        <dbReference type="Proteomes" id="UP000707535"/>
    </source>
</evidence>
<dbReference type="Pfam" id="PF01943">
    <property type="entry name" value="Polysacc_synt"/>
    <property type="match status" value="1"/>
</dbReference>
<dbReference type="PANTHER" id="PTHR30250">
    <property type="entry name" value="PST FAMILY PREDICTED COLANIC ACID TRANSPORTER"/>
    <property type="match status" value="1"/>
</dbReference>
<feature type="transmembrane region" description="Helical" evidence="6">
    <location>
        <begin position="251"/>
        <end position="271"/>
    </location>
</feature>
<feature type="transmembrane region" description="Helical" evidence="6">
    <location>
        <begin position="441"/>
        <end position="465"/>
    </location>
</feature>
<evidence type="ECO:0000256" key="2">
    <source>
        <dbReference type="ARBA" id="ARBA00022475"/>
    </source>
</evidence>
<keyword evidence="4 6" id="KW-1133">Transmembrane helix</keyword>
<evidence type="ECO:0000256" key="4">
    <source>
        <dbReference type="ARBA" id="ARBA00022989"/>
    </source>
</evidence>
<feature type="transmembrane region" description="Helical" evidence="6">
    <location>
        <begin position="49"/>
        <end position="72"/>
    </location>
</feature>
<evidence type="ECO:0000256" key="6">
    <source>
        <dbReference type="SAM" id="Phobius"/>
    </source>
</evidence>
<gene>
    <name evidence="7" type="ORF">K8V00_00160</name>
</gene>
<dbReference type="PANTHER" id="PTHR30250:SF26">
    <property type="entry name" value="PSMA PROTEIN"/>
    <property type="match status" value="1"/>
</dbReference>
<evidence type="ECO:0000256" key="1">
    <source>
        <dbReference type="ARBA" id="ARBA00004651"/>
    </source>
</evidence>
<organism evidence="7 8">
    <name type="scientific">Ligilactobacillus acidipiscis</name>
    <dbReference type="NCBI Taxonomy" id="89059"/>
    <lineage>
        <taxon>Bacteria</taxon>
        <taxon>Bacillati</taxon>
        <taxon>Bacillota</taxon>
        <taxon>Bacilli</taxon>
        <taxon>Lactobacillales</taxon>
        <taxon>Lactobacillaceae</taxon>
        <taxon>Ligilactobacillus</taxon>
    </lineage>
</organism>
<feature type="transmembrane region" description="Helical" evidence="6">
    <location>
        <begin position="400"/>
        <end position="420"/>
    </location>
</feature>
<feature type="transmembrane region" description="Helical" evidence="6">
    <location>
        <begin position="185"/>
        <end position="206"/>
    </location>
</feature>
<evidence type="ECO:0000256" key="5">
    <source>
        <dbReference type="ARBA" id="ARBA00023136"/>
    </source>
</evidence>
<reference evidence="7" key="1">
    <citation type="journal article" date="2021" name="PeerJ">
        <title>Extensive microbial diversity within the chicken gut microbiome revealed by metagenomics and culture.</title>
        <authorList>
            <person name="Gilroy R."/>
            <person name="Ravi A."/>
            <person name="Getino M."/>
            <person name="Pursley I."/>
            <person name="Horton D.L."/>
            <person name="Alikhan N.F."/>
            <person name="Baker D."/>
            <person name="Gharbi K."/>
            <person name="Hall N."/>
            <person name="Watson M."/>
            <person name="Adriaenssens E.M."/>
            <person name="Foster-Nyarko E."/>
            <person name="Jarju S."/>
            <person name="Secka A."/>
            <person name="Antonio M."/>
            <person name="Oren A."/>
            <person name="Chaudhuri R.R."/>
            <person name="La Ragione R."/>
            <person name="Hildebrand F."/>
            <person name="Pallen M.J."/>
        </authorList>
    </citation>
    <scope>NUCLEOTIDE SEQUENCE</scope>
    <source>
        <strain evidence="7">CHK174-6876</strain>
    </source>
</reference>
<reference evidence="7" key="2">
    <citation type="submission" date="2021-09" db="EMBL/GenBank/DDBJ databases">
        <authorList>
            <person name="Gilroy R."/>
        </authorList>
    </citation>
    <scope>NUCLEOTIDE SEQUENCE</scope>
    <source>
        <strain evidence="7">CHK174-6876</strain>
    </source>
</reference>
<dbReference type="EMBL" id="DYXG01000004">
    <property type="protein sequence ID" value="HJE96006.1"/>
    <property type="molecule type" value="Genomic_DNA"/>
</dbReference>
<dbReference type="GO" id="GO:0005886">
    <property type="term" value="C:plasma membrane"/>
    <property type="evidence" value="ECO:0007669"/>
    <property type="project" value="UniProtKB-SubCell"/>
</dbReference>
<feature type="transmembrane region" description="Helical" evidence="6">
    <location>
        <begin position="93"/>
        <end position="113"/>
    </location>
</feature>
<feature type="transmembrane region" description="Helical" evidence="6">
    <location>
        <begin position="310"/>
        <end position="332"/>
    </location>
</feature>
<keyword evidence="5 6" id="KW-0472">Membrane</keyword>
<feature type="transmembrane region" description="Helical" evidence="6">
    <location>
        <begin position="9"/>
        <end position="29"/>
    </location>
</feature>
<dbReference type="InterPro" id="IPR050833">
    <property type="entry name" value="Poly_Biosynth_Transport"/>
</dbReference>
<feature type="transmembrane region" description="Helical" evidence="6">
    <location>
        <begin position="125"/>
        <end position="144"/>
    </location>
</feature>
<comment type="caution">
    <text evidence="7">The sequence shown here is derived from an EMBL/GenBank/DDBJ whole genome shotgun (WGS) entry which is preliminary data.</text>
</comment>
<feature type="transmembrane region" description="Helical" evidence="6">
    <location>
        <begin position="156"/>
        <end position="179"/>
    </location>
</feature>
<keyword evidence="2" id="KW-1003">Cell membrane</keyword>
<accession>A0A921JZQ2</accession>
<protein>
    <submittedName>
        <fullName evidence="7">Transporter</fullName>
    </submittedName>
</protein>